<feature type="region of interest" description="Disordered" evidence="4">
    <location>
        <begin position="1694"/>
        <end position="1900"/>
    </location>
</feature>
<sequence length="1973" mass="214108">MPYPGVDSDRRERKHVYSNAPAVEERSRQGSKRSRPSSAPLVRGSHPDRPPSTPSARGRHDHQDKTRSKSSDGEMLVALSRMGGGSDCAPRELRIMKWVVLRETYLTKLHGVVSAYGKRARSKAATNGNNRASNALNDHKRRSPKLFALLTELLTVLRRITVEIVEAVERWRRGDKERPFIWGSSNYLVKAAGDIDFLSRLPGLEEHLGVLVSNNPFLSHIGLDGRSAVLDRSSIRSRSGKFPLSASGSLGVSTERVAAASAVLYREVRRTQRRQRREQEERRGTRLRSGHPTPISSPSGRRRRPVSSSGKRSPADSGQDRFDDNRIASRHGDMPKRRPPSLNPAAAAAAAAEESRSTSTPSDGSRNSDRRRGVEYREKRHYENQPASEEDGEERGVEEEEEEEERQKIHHACVDDDRRRVSQAVPHRCSTARKLSEAESGPKHSRGLPRRSLPCNRGAVDGGPHHSPRSADEHHLPDGVAPYRNERRATEVPRVRDNPGDGFQRRVRPQHDRRRSTGSSESEHAQGGATRGYCTTGAEDEREESSALPPDDQSLDYQNGGVMYTDDNRYEQHDEGYEYLEDDQDLDYYYEGERYYGYVEDEGQQGYDTRDVAVVDERCTNAEGYPAANVDMSDGHHVDDPGRYPDDTEGGAILTQPPDDAPVEQPSETHYQQLSKDESYDFQPSTPGGVQEVSGHNNEDLLTAATHGSEVHQEEEAARTTAAREQHVPGRETERGLPPPVLRGAVYASLTRNIAATRKGEGPESKRGSSGSDRVNVDTSNRTLADSFLAWAERTEGRLRHRDAKAAKHYRLDRLRHGMSAWERHRATFLGGRMAEAFAGRFGMSSRIFVRFAFEALRAHAKGARIVSRNRSAMGKLVSHLERFGRARLRQAWRRWTLPKMGPEHWRPEHAEALRQLYRHWSMGRQRGALETWRRHELRQHGLGAEPSRSSIRTAGSFASLKGKLKAAGSFANLKAAPTSNASKSRGLAPPPKGVRQQETSATTSASGKDEDSWAEWLGNEASVSVVSPDGDRRGQIKVTASSTTNNKTVNGSSALSPTRSFRGLGTAIKSMKSFRDGRDKSQARHFADKRTKLRGEAAKRRSRENAAATIQRALLRAPRERRIAARASNSASLIQRMWRLQSRRWRAGFRLVRAWRARNRARVATLDRALVEAASEGDLRAVAFLLHAPAATVTIGSWVRLGGAADVNAVAGNDHETALHAAAAGSGGWSGEGHRHAPTTGVEIRVRDGAESAVGRRGSSTLAPMAPAAAKSGTNLAGDLSDVDGQRNGSGHWLRGRGHAPNWAGVIQALVEAGAAVEARDRRGFTPMMTAGEKGSRETVAALANIGAEVDSKEVRGGKRTPLVIAAQKANASAAAALLEYGARVNLTVGDGLTPLHEAVGAGSIDVAEMLVRAGANVNATNESAGMTPLHLAVANDQHAAARLLVHSGANVCLPDARGLTCLRLTIEMADAPTVALLLAAEPPADLSVTDENGGTVLHAACRLGLTDIARLLLEHGADPHVRDARGRTPELVALDLDHGDCAGLFYNVDIHSYTPHDGGVGSDNSSKESAQRDGEARGEDNRRKENRHDGERGIGGSNSDDDSGTDTAQGPAGGAAGQEEEEEQWDRDTAYQEREETEEEGAWVADNLREGFAEAVAAARRASSLSMPAQDQAEVEGSSYIGEYAEGALNTEKSKSYESKGWDEGNGRGGVDAEEEGSEWIWSEAEGWIRGAGSGSGDPAASRAQPPEAINEENRGPGTTEAASVADDLYTEPHQSADWQQSYDYSRYGASNSGSDSNNPGYRNSWAENERDRGTELERQEGAEEGGDDGGGGSFEATIDAESASPGIEEGQEQGANKSFHPNADGINDVAAGDDAVGLDHEDGDKSGHGTSGSLEGSVEGMAATARISNGNANHRPSNAFGTIVEAAKARKRWIPQLDEVSGSVYYQNEESGLTQWDVPEDAVVVAAEDG</sequence>
<feature type="compositionally biased region" description="Basic and acidic residues" evidence="4">
    <location>
        <begin position="709"/>
        <end position="735"/>
    </location>
</feature>
<feature type="region of interest" description="Disordered" evidence="4">
    <location>
        <begin position="1"/>
        <end position="74"/>
    </location>
</feature>
<evidence type="ECO:0000256" key="3">
    <source>
        <dbReference type="PROSITE-ProRule" id="PRU00023"/>
    </source>
</evidence>
<gene>
    <name evidence="6" type="ORF">Esi_0018_0044</name>
</gene>
<dbReference type="PANTHER" id="PTHR24173">
    <property type="entry name" value="ANKYRIN REPEAT CONTAINING"/>
    <property type="match status" value="1"/>
</dbReference>
<feature type="compositionally biased region" description="Basic and acidic residues" evidence="4">
    <location>
        <begin position="758"/>
        <end position="767"/>
    </location>
</feature>
<feature type="region of interest" description="Disordered" evidence="4">
    <location>
        <begin position="977"/>
        <end position="1061"/>
    </location>
</feature>
<accession>D7FNH3</accession>
<feature type="compositionally biased region" description="Basic and acidic residues" evidence="4">
    <location>
        <begin position="1880"/>
        <end position="1890"/>
    </location>
</feature>
<dbReference type="PRINTS" id="PR01415">
    <property type="entry name" value="ANKYRIN"/>
</dbReference>
<keyword evidence="7" id="KW-1185">Reference proteome</keyword>
<feature type="compositionally biased region" description="Basic and acidic residues" evidence="4">
    <location>
        <begin position="1694"/>
        <end position="1708"/>
    </location>
</feature>
<feature type="compositionally biased region" description="Low complexity" evidence="4">
    <location>
        <begin position="1865"/>
        <end position="1878"/>
    </location>
</feature>
<feature type="region of interest" description="Disordered" evidence="4">
    <location>
        <begin position="270"/>
        <end position="558"/>
    </location>
</feature>
<feature type="compositionally biased region" description="Basic and acidic residues" evidence="4">
    <location>
        <begin position="61"/>
        <end position="72"/>
    </location>
</feature>
<feature type="domain" description="WW" evidence="5">
    <location>
        <begin position="1936"/>
        <end position="1962"/>
    </location>
</feature>
<feature type="compositionally biased region" description="Basic and acidic residues" evidence="4">
    <location>
        <begin position="318"/>
        <end position="336"/>
    </location>
</feature>
<feature type="region of interest" description="Disordered" evidence="4">
    <location>
        <begin position="753"/>
        <end position="778"/>
    </location>
</feature>
<dbReference type="InParanoid" id="D7FNH3"/>
<feature type="repeat" description="ANK" evidence="3">
    <location>
        <begin position="1392"/>
        <end position="1424"/>
    </location>
</feature>
<feature type="repeat" description="ANK" evidence="3">
    <location>
        <begin position="1494"/>
        <end position="1526"/>
    </location>
</feature>
<feature type="compositionally biased region" description="Basic and acidic residues" evidence="4">
    <location>
        <begin position="484"/>
        <end position="499"/>
    </location>
</feature>
<dbReference type="OrthoDB" id="5806726at2759"/>
<dbReference type="STRING" id="2880.D7FNH3"/>
<dbReference type="Gene3D" id="1.25.40.20">
    <property type="entry name" value="Ankyrin repeat-containing domain"/>
    <property type="match status" value="1"/>
</dbReference>
<dbReference type="Pfam" id="PF12796">
    <property type="entry name" value="Ank_2"/>
    <property type="match status" value="2"/>
</dbReference>
<feature type="compositionally biased region" description="Polar residues" evidence="4">
    <location>
        <begin position="997"/>
        <end position="1007"/>
    </location>
</feature>
<proteinExistence type="predicted"/>
<dbReference type="EMBL" id="FN648291">
    <property type="protein sequence ID" value="CBJ25984.1"/>
    <property type="molecule type" value="Genomic_DNA"/>
</dbReference>
<dbReference type="Proteomes" id="UP000002630">
    <property type="component" value="Linkage Group LG02"/>
</dbReference>
<feature type="repeat" description="ANK" evidence="3">
    <location>
        <begin position="1324"/>
        <end position="1356"/>
    </location>
</feature>
<feature type="compositionally biased region" description="Acidic residues" evidence="4">
    <location>
        <begin position="388"/>
        <end position="404"/>
    </location>
</feature>
<dbReference type="PROSITE" id="PS01159">
    <property type="entry name" value="WW_DOMAIN_1"/>
    <property type="match status" value="1"/>
</dbReference>
<feature type="compositionally biased region" description="Basic and acidic residues" evidence="4">
    <location>
        <begin position="366"/>
        <end position="383"/>
    </location>
</feature>
<evidence type="ECO:0000313" key="7">
    <source>
        <dbReference type="Proteomes" id="UP000002630"/>
    </source>
</evidence>
<dbReference type="PROSITE" id="PS50297">
    <property type="entry name" value="ANK_REP_REGION"/>
    <property type="match status" value="3"/>
</dbReference>
<feature type="compositionally biased region" description="Basic and acidic residues" evidence="4">
    <location>
        <begin position="633"/>
        <end position="646"/>
    </location>
</feature>
<name>D7FNH3_ECTSI</name>
<reference evidence="6 7" key="1">
    <citation type="journal article" date="2010" name="Nature">
        <title>The Ectocarpus genome and the independent evolution of multicellularity in brown algae.</title>
        <authorList>
            <person name="Cock J.M."/>
            <person name="Sterck L."/>
            <person name="Rouze P."/>
            <person name="Scornet D."/>
            <person name="Allen A.E."/>
            <person name="Amoutzias G."/>
            <person name="Anthouard V."/>
            <person name="Artiguenave F."/>
            <person name="Aury J.M."/>
            <person name="Badger J.H."/>
            <person name="Beszteri B."/>
            <person name="Billiau K."/>
            <person name="Bonnet E."/>
            <person name="Bothwell J.H."/>
            <person name="Bowler C."/>
            <person name="Boyen C."/>
            <person name="Brownlee C."/>
            <person name="Carrano C.J."/>
            <person name="Charrier B."/>
            <person name="Cho G.Y."/>
            <person name="Coelho S.M."/>
            <person name="Collen J."/>
            <person name="Corre E."/>
            <person name="Da Silva C."/>
            <person name="Delage L."/>
            <person name="Delaroque N."/>
            <person name="Dittami S.M."/>
            <person name="Doulbeau S."/>
            <person name="Elias M."/>
            <person name="Farnham G."/>
            <person name="Gachon C.M."/>
            <person name="Gschloessl B."/>
            <person name="Heesch S."/>
            <person name="Jabbari K."/>
            <person name="Jubin C."/>
            <person name="Kawai H."/>
            <person name="Kimura K."/>
            <person name="Kloareg B."/>
            <person name="Kupper F.C."/>
            <person name="Lang D."/>
            <person name="Le Bail A."/>
            <person name="Leblanc C."/>
            <person name="Lerouge P."/>
            <person name="Lohr M."/>
            <person name="Lopez P.J."/>
            <person name="Martens C."/>
            <person name="Maumus F."/>
            <person name="Michel G."/>
            <person name="Miranda-Saavedra D."/>
            <person name="Morales J."/>
            <person name="Moreau H."/>
            <person name="Motomura T."/>
            <person name="Nagasato C."/>
            <person name="Napoli C.A."/>
            <person name="Nelson D.R."/>
            <person name="Nyvall-Collen P."/>
            <person name="Peters A.F."/>
            <person name="Pommier C."/>
            <person name="Potin P."/>
            <person name="Poulain J."/>
            <person name="Quesneville H."/>
            <person name="Read B."/>
            <person name="Rensing S.A."/>
            <person name="Ritter A."/>
            <person name="Rousvoal S."/>
            <person name="Samanta M."/>
            <person name="Samson G."/>
            <person name="Schroeder D.C."/>
            <person name="Segurens B."/>
            <person name="Strittmatter M."/>
            <person name="Tonon T."/>
            <person name="Tregear J.W."/>
            <person name="Valentin K."/>
            <person name="von Dassow P."/>
            <person name="Yamagishi T."/>
            <person name="Van de Peer Y."/>
            <person name="Wincker P."/>
        </authorList>
    </citation>
    <scope>NUCLEOTIDE SEQUENCE [LARGE SCALE GENOMIC DNA]</scope>
    <source>
        <strain evidence="7">Ec32 / CCAP1310/4</strain>
    </source>
</reference>
<feature type="compositionally biased region" description="Basic and acidic residues" evidence="4">
    <location>
        <begin position="1567"/>
        <end position="1594"/>
    </location>
</feature>
<dbReference type="SMART" id="SM00248">
    <property type="entry name" value="ANK"/>
    <property type="match status" value="7"/>
</dbReference>
<dbReference type="InterPro" id="IPR036770">
    <property type="entry name" value="Ankyrin_rpt-contain_sf"/>
</dbReference>
<dbReference type="InterPro" id="IPR001202">
    <property type="entry name" value="WW_dom"/>
</dbReference>
<dbReference type="SUPFAM" id="SSF48403">
    <property type="entry name" value="Ankyrin repeat"/>
    <property type="match status" value="2"/>
</dbReference>
<evidence type="ECO:0000259" key="5">
    <source>
        <dbReference type="PROSITE" id="PS01159"/>
    </source>
</evidence>
<feature type="repeat" description="ANK" evidence="3">
    <location>
        <begin position="1359"/>
        <end position="1391"/>
    </location>
</feature>
<dbReference type="PANTHER" id="PTHR24173:SF74">
    <property type="entry name" value="ANKYRIN REPEAT DOMAIN-CONTAINING PROTEIN 16"/>
    <property type="match status" value="1"/>
</dbReference>
<feature type="region of interest" description="Disordered" evidence="4">
    <location>
        <begin position="625"/>
        <end position="674"/>
    </location>
</feature>
<keyword evidence="2 3" id="KW-0040">ANK repeat</keyword>
<organism evidence="6 7">
    <name type="scientific">Ectocarpus siliculosus</name>
    <name type="common">Brown alga</name>
    <name type="synonym">Conferva siliculosa</name>
    <dbReference type="NCBI Taxonomy" id="2880"/>
    <lineage>
        <taxon>Eukaryota</taxon>
        <taxon>Sar</taxon>
        <taxon>Stramenopiles</taxon>
        <taxon>Ochrophyta</taxon>
        <taxon>PX clade</taxon>
        <taxon>Phaeophyceae</taxon>
        <taxon>Ectocarpales</taxon>
        <taxon>Ectocarpaceae</taxon>
        <taxon>Ectocarpus</taxon>
    </lineage>
</organism>
<feature type="compositionally biased region" description="Polar residues" evidence="4">
    <location>
        <begin position="1775"/>
        <end position="1804"/>
    </location>
</feature>
<protein>
    <submittedName>
        <fullName evidence="6">Ankyrin repeat protein</fullName>
    </submittedName>
</protein>
<dbReference type="EMBL" id="FN649727">
    <property type="protein sequence ID" value="CBJ25984.1"/>
    <property type="molecule type" value="Genomic_DNA"/>
</dbReference>
<dbReference type="eggNOG" id="KOG4177">
    <property type="taxonomic scope" value="Eukaryota"/>
</dbReference>
<evidence type="ECO:0000313" key="6">
    <source>
        <dbReference type="EMBL" id="CBJ25984.1"/>
    </source>
</evidence>
<keyword evidence="1" id="KW-0677">Repeat</keyword>
<feature type="region of interest" description="Disordered" evidence="4">
    <location>
        <begin position="1558"/>
        <end position="1648"/>
    </location>
</feature>
<evidence type="ECO:0000256" key="2">
    <source>
        <dbReference type="ARBA" id="ARBA00023043"/>
    </source>
</evidence>
<feature type="compositionally biased region" description="Basic and acidic residues" evidence="4">
    <location>
        <begin position="1810"/>
        <end position="1824"/>
    </location>
</feature>
<feature type="compositionally biased region" description="Polar residues" evidence="4">
    <location>
        <begin position="1039"/>
        <end position="1060"/>
    </location>
</feature>
<feature type="compositionally biased region" description="Polar residues" evidence="4">
    <location>
        <begin position="768"/>
        <end position="778"/>
    </location>
</feature>
<dbReference type="InterPro" id="IPR002110">
    <property type="entry name" value="Ankyrin_rpt"/>
</dbReference>
<feature type="repeat" description="ANK" evidence="3">
    <location>
        <begin position="1426"/>
        <end position="1458"/>
    </location>
</feature>
<feature type="region of interest" description="Disordered" evidence="4">
    <location>
        <begin position="707"/>
        <end position="740"/>
    </location>
</feature>
<evidence type="ECO:0000256" key="4">
    <source>
        <dbReference type="SAM" id="MobiDB-lite"/>
    </source>
</evidence>
<evidence type="ECO:0000256" key="1">
    <source>
        <dbReference type="ARBA" id="ARBA00022737"/>
    </source>
</evidence>
<feature type="compositionally biased region" description="Basic residues" evidence="4">
    <location>
        <begin position="505"/>
        <end position="516"/>
    </location>
</feature>
<dbReference type="PROSITE" id="PS50088">
    <property type="entry name" value="ANK_REPEAT"/>
    <property type="match status" value="5"/>
</dbReference>